<dbReference type="KEGG" id="cpb:Cphamn1_0135"/>
<dbReference type="GO" id="GO:0006260">
    <property type="term" value="P:DNA replication"/>
    <property type="evidence" value="ECO:0007669"/>
    <property type="project" value="TreeGrafter"/>
</dbReference>
<dbReference type="NCBIfam" id="NF038214">
    <property type="entry name" value="IS21_help_AAA"/>
    <property type="match status" value="1"/>
</dbReference>
<dbReference type="HOGENOM" id="CLU_062999_7_0_10"/>
<dbReference type="PANTHER" id="PTHR30050">
    <property type="entry name" value="CHROMOSOMAL REPLICATION INITIATOR PROTEIN DNAA"/>
    <property type="match status" value="1"/>
</dbReference>
<name>B3EJ93_CHLPB</name>
<accession>B3EJ93</accession>
<proteinExistence type="predicted"/>
<dbReference type="AlphaFoldDB" id="B3EJ93"/>
<dbReference type="InterPro" id="IPR027417">
    <property type="entry name" value="P-loop_NTPase"/>
</dbReference>
<dbReference type="EMBL" id="CP001101">
    <property type="protein sequence ID" value="ACE03114.1"/>
    <property type="molecule type" value="Genomic_DNA"/>
</dbReference>
<dbReference type="OrthoDB" id="8064373at2"/>
<evidence type="ECO:0000256" key="1">
    <source>
        <dbReference type="ARBA" id="ARBA00022741"/>
    </source>
</evidence>
<dbReference type="eggNOG" id="COG1484">
    <property type="taxonomic scope" value="Bacteria"/>
</dbReference>
<protein>
    <submittedName>
        <fullName evidence="5">IstB domain protein ATP-binding protein</fullName>
    </submittedName>
</protein>
<dbReference type="STRING" id="331678.Cphamn1_0135"/>
<evidence type="ECO:0000259" key="3">
    <source>
        <dbReference type="Pfam" id="PF01695"/>
    </source>
</evidence>
<evidence type="ECO:0000256" key="2">
    <source>
        <dbReference type="ARBA" id="ARBA00022840"/>
    </source>
</evidence>
<evidence type="ECO:0000313" key="5">
    <source>
        <dbReference type="EMBL" id="ACE04293.1"/>
    </source>
</evidence>
<organism evidence="5">
    <name type="scientific">Chlorobium phaeobacteroides (strain BS1)</name>
    <dbReference type="NCBI Taxonomy" id="331678"/>
    <lineage>
        <taxon>Bacteria</taxon>
        <taxon>Pseudomonadati</taxon>
        <taxon>Chlorobiota</taxon>
        <taxon>Chlorobiia</taxon>
        <taxon>Chlorobiales</taxon>
        <taxon>Chlorobiaceae</taxon>
        <taxon>Chlorobium/Pelodictyon group</taxon>
        <taxon>Chlorobium</taxon>
    </lineage>
</organism>
<gene>
    <name evidence="4" type="ordered locus">Cphamn1_0135</name>
    <name evidence="5" type="ordered locus">Cphamn1_1364</name>
</gene>
<dbReference type="KEGG" id="cpb:Cphamn1_1364"/>
<keyword evidence="2 5" id="KW-0067">ATP-binding</keyword>
<dbReference type="GO" id="GO:0005524">
    <property type="term" value="F:ATP binding"/>
    <property type="evidence" value="ECO:0007669"/>
    <property type="project" value="UniProtKB-KW"/>
</dbReference>
<dbReference type="Gene3D" id="3.40.50.300">
    <property type="entry name" value="P-loop containing nucleotide triphosphate hydrolases"/>
    <property type="match status" value="1"/>
</dbReference>
<keyword evidence="1" id="KW-0547">Nucleotide-binding</keyword>
<evidence type="ECO:0000313" key="4">
    <source>
        <dbReference type="EMBL" id="ACE03114.1"/>
    </source>
</evidence>
<dbReference type="PIRSF" id="PIRSF003073">
    <property type="entry name" value="DNAC_TnpB_IstB"/>
    <property type="match status" value="1"/>
</dbReference>
<dbReference type="Pfam" id="PF01695">
    <property type="entry name" value="IstB_IS21"/>
    <property type="match status" value="1"/>
</dbReference>
<feature type="domain" description="IstB-like ATP-binding" evidence="3">
    <location>
        <begin position="9"/>
        <end position="239"/>
    </location>
</feature>
<dbReference type="CDD" id="cd00009">
    <property type="entry name" value="AAA"/>
    <property type="match status" value="1"/>
</dbReference>
<dbReference type="SUPFAM" id="SSF52540">
    <property type="entry name" value="P-loop containing nucleoside triphosphate hydrolases"/>
    <property type="match status" value="1"/>
</dbReference>
<reference evidence="5" key="1">
    <citation type="submission" date="2008-06" db="EMBL/GenBank/DDBJ databases">
        <title>Complete sequence of Chlorobium phaeobacteroides BS1.</title>
        <authorList>
            <consortium name="US DOE Joint Genome Institute"/>
            <person name="Lucas S."/>
            <person name="Copeland A."/>
            <person name="Lapidus A."/>
            <person name="Glavina del Rio T."/>
            <person name="Dalin E."/>
            <person name="Tice H."/>
            <person name="Bruce D."/>
            <person name="Goodwin L."/>
            <person name="Pitluck S."/>
            <person name="Schmutz J."/>
            <person name="Larimer F."/>
            <person name="Land M."/>
            <person name="Hauser L."/>
            <person name="Kyrpides N."/>
            <person name="Ovchinnikova G."/>
            <person name="Li T."/>
            <person name="Liu Z."/>
            <person name="Zhao F."/>
            <person name="Overmann J."/>
            <person name="Bryant D.A."/>
            <person name="Richardson P."/>
        </authorList>
    </citation>
    <scope>NUCLEOTIDE SEQUENCE [LARGE SCALE GENOMIC DNA]</scope>
    <source>
        <strain evidence="5">BS1</strain>
    </source>
</reference>
<dbReference type="InterPro" id="IPR028350">
    <property type="entry name" value="DNAC/IstB-like"/>
</dbReference>
<dbReference type="PANTHER" id="PTHR30050:SF4">
    <property type="entry name" value="ATP-BINDING PROTEIN RV3427C IN INSERTION SEQUENCE-RELATED"/>
    <property type="match status" value="1"/>
</dbReference>
<dbReference type="EMBL" id="CP001101">
    <property type="protein sequence ID" value="ACE04293.1"/>
    <property type="molecule type" value="Genomic_DNA"/>
</dbReference>
<sequence length="245" mass="27926">MLEQVKEQLVVMKLHGMAEALDTQIRTPLAADMDFSERLQLLVEQEKSFRESRKLTLLLRKARLRYPDACLEELHVSPKRGICKATVMDLARNEWIKNHRNLIITGPTGAGKTWLACAFGVAACRAGISTAYVRLSRLLHDLNIGRADGSYRKLLERLARIQLLIIDDWGMSPLNDAGKRDILEIMEDRHNVQSTLISTQYPVSQWHQLINDPTLADAICDRLIHNAYQLPLKGESMRKMLAKME</sequence>
<dbReference type="InterPro" id="IPR002611">
    <property type="entry name" value="IstB_ATP-bd"/>
</dbReference>
<dbReference type="InterPro" id="IPR047661">
    <property type="entry name" value="IstB"/>
</dbReference>